<dbReference type="EMBL" id="WDZP01000061">
    <property type="protein sequence ID" value="KAB6915307.1"/>
    <property type="molecule type" value="Genomic_DNA"/>
</dbReference>
<feature type="compositionally biased region" description="Basic and acidic residues" evidence="1">
    <location>
        <begin position="29"/>
        <end position="56"/>
    </location>
</feature>
<accession>A0A7J5SCY4</accession>
<evidence type="ECO:0000313" key="3">
    <source>
        <dbReference type="Proteomes" id="UP000491334"/>
    </source>
</evidence>
<evidence type="ECO:0000256" key="1">
    <source>
        <dbReference type="SAM" id="MobiDB-lite"/>
    </source>
</evidence>
<feature type="non-terminal residue" evidence="2">
    <location>
        <position position="71"/>
    </location>
</feature>
<gene>
    <name evidence="2" type="ORF">GBK06_11095</name>
</gene>
<evidence type="ECO:0000313" key="2">
    <source>
        <dbReference type="EMBL" id="KAB6915307.1"/>
    </source>
</evidence>
<feature type="region of interest" description="Disordered" evidence="1">
    <location>
        <begin position="29"/>
        <end position="71"/>
    </location>
</feature>
<sequence length="71" mass="8618">MAQTDPEDGFDQIMVQSWNSVAQQLRTLHNELSGDRARRRERAERAVQNERYEQTRRQQQSIRLEQWEMDN</sequence>
<name>A0A7J5SCY4_BIFLN</name>
<dbReference type="Proteomes" id="UP000491334">
    <property type="component" value="Unassembled WGS sequence"/>
</dbReference>
<organism evidence="2 3">
    <name type="scientific">Bifidobacterium longum</name>
    <dbReference type="NCBI Taxonomy" id="216816"/>
    <lineage>
        <taxon>Bacteria</taxon>
        <taxon>Bacillati</taxon>
        <taxon>Actinomycetota</taxon>
        <taxon>Actinomycetes</taxon>
        <taxon>Bifidobacteriales</taxon>
        <taxon>Bifidobacteriaceae</taxon>
        <taxon>Bifidobacterium</taxon>
    </lineage>
</organism>
<comment type="caution">
    <text evidence="2">The sequence shown here is derived from an EMBL/GenBank/DDBJ whole genome shotgun (WGS) entry which is preliminary data.</text>
</comment>
<proteinExistence type="predicted"/>
<protein>
    <submittedName>
        <fullName evidence="2">Uncharacterized protein</fullName>
    </submittedName>
</protein>
<dbReference type="AlphaFoldDB" id="A0A7J5SCY4"/>
<reference evidence="2 3" key="1">
    <citation type="journal article" date="2019" name="Nat. Med.">
        <title>A library of human gut bacterial isolates paired with longitudinal multiomics data enables mechanistic microbiome research.</title>
        <authorList>
            <person name="Poyet M."/>
            <person name="Groussin M."/>
            <person name="Gibbons S.M."/>
            <person name="Avila-Pacheco J."/>
            <person name="Jiang X."/>
            <person name="Kearney S.M."/>
            <person name="Perrotta A.R."/>
            <person name="Berdy B."/>
            <person name="Zhao S."/>
            <person name="Lieberman T.D."/>
            <person name="Swanson P.K."/>
            <person name="Smith M."/>
            <person name="Roesemann S."/>
            <person name="Alexander J.E."/>
            <person name="Rich S.A."/>
            <person name="Livny J."/>
            <person name="Vlamakis H."/>
            <person name="Clish C."/>
            <person name="Bullock K."/>
            <person name="Deik A."/>
            <person name="Scott J."/>
            <person name="Pierce K.A."/>
            <person name="Xavier R.J."/>
            <person name="Alm E.J."/>
        </authorList>
    </citation>
    <scope>NUCLEOTIDE SEQUENCE [LARGE SCALE GENOMIC DNA]</scope>
    <source>
        <strain evidence="2 3">BIOML-A284</strain>
    </source>
</reference>